<organism evidence="18 19">
    <name type="scientific">Streptobacillus felis</name>
    <dbReference type="NCBI Taxonomy" id="1384509"/>
    <lineage>
        <taxon>Bacteria</taxon>
        <taxon>Fusobacteriati</taxon>
        <taxon>Fusobacteriota</taxon>
        <taxon>Fusobacteriia</taxon>
        <taxon>Fusobacteriales</taxon>
        <taxon>Leptotrichiaceae</taxon>
        <taxon>Streptobacillus</taxon>
    </lineage>
</organism>
<evidence type="ECO:0000259" key="16">
    <source>
        <dbReference type="Pfam" id="PF00586"/>
    </source>
</evidence>
<evidence type="ECO:0000256" key="6">
    <source>
        <dbReference type="ARBA" id="ARBA00022490"/>
    </source>
</evidence>
<keyword evidence="6 15" id="KW-0963">Cytoplasm</keyword>
<evidence type="ECO:0000256" key="8">
    <source>
        <dbReference type="ARBA" id="ARBA00022741"/>
    </source>
</evidence>
<comment type="pathway">
    <text evidence="2 15">Purine metabolism; IMP biosynthesis via de novo pathway; 5-amino-1-(5-phospho-D-ribosyl)imidazole from N(2)-formyl-N(1)-(5-phospho-D-ribosyl)glycinamide: step 2/2.</text>
</comment>
<evidence type="ECO:0000313" key="18">
    <source>
        <dbReference type="EMBL" id="NYV28238.1"/>
    </source>
</evidence>
<dbReference type="Proteomes" id="UP000526184">
    <property type="component" value="Unassembled WGS sequence"/>
</dbReference>
<proteinExistence type="inferred from homology"/>
<dbReference type="CDD" id="cd02196">
    <property type="entry name" value="PurM"/>
    <property type="match status" value="1"/>
</dbReference>
<dbReference type="NCBIfam" id="TIGR00878">
    <property type="entry name" value="purM"/>
    <property type="match status" value="1"/>
</dbReference>
<dbReference type="SUPFAM" id="SSF56042">
    <property type="entry name" value="PurM C-terminal domain-like"/>
    <property type="match status" value="1"/>
</dbReference>
<dbReference type="EMBL" id="JABMKT010000027">
    <property type="protein sequence ID" value="NYV28238.1"/>
    <property type="molecule type" value="Genomic_DNA"/>
</dbReference>
<name>A0A7Z0TCB4_9FUSO</name>
<dbReference type="InterPro" id="IPR010918">
    <property type="entry name" value="PurM-like_C_dom"/>
</dbReference>
<dbReference type="InterPro" id="IPR036921">
    <property type="entry name" value="PurM-like_N_sf"/>
</dbReference>
<evidence type="ECO:0000256" key="7">
    <source>
        <dbReference type="ARBA" id="ARBA00022598"/>
    </source>
</evidence>
<dbReference type="GO" id="GO:0004637">
    <property type="term" value="F:phosphoribosylamine-glycine ligase activity"/>
    <property type="evidence" value="ECO:0007669"/>
    <property type="project" value="TreeGrafter"/>
</dbReference>
<dbReference type="Pfam" id="PF00586">
    <property type="entry name" value="AIRS"/>
    <property type="match status" value="1"/>
</dbReference>
<comment type="subcellular location">
    <subcellularLocation>
        <location evidence="1 15">Cytoplasm</location>
    </subcellularLocation>
</comment>
<keyword evidence="10 15" id="KW-0067">ATP-binding</keyword>
<keyword evidence="19" id="KW-1185">Reference proteome</keyword>
<dbReference type="GO" id="GO:0046084">
    <property type="term" value="P:adenine biosynthetic process"/>
    <property type="evidence" value="ECO:0007669"/>
    <property type="project" value="TreeGrafter"/>
</dbReference>
<evidence type="ECO:0000256" key="13">
    <source>
        <dbReference type="ARBA" id="ARBA00033093"/>
    </source>
</evidence>
<dbReference type="Gene3D" id="3.90.650.10">
    <property type="entry name" value="PurM-like C-terminal domain"/>
    <property type="match status" value="1"/>
</dbReference>
<evidence type="ECO:0000256" key="3">
    <source>
        <dbReference type="ARBA" id="ARBA00010280"/>
    </source>
</evidence>
<dbReference type="GO" id="GO:0005524">
    <property type="term" value="F:ATP binding"/>
    <property type="evidence" value="ECO:0007669"/>
    <property type="project" value="UniProtKB-KW"/>
</dbReference>
<keyword evidence="7 15" id="KW-0436">Ligase</keyword>
<evidence type="ECO:0000256" key="11">
    <source>
        <dbReference type="ARBA" id="ARBA00031908"/>
    </source>
</evidence>
<dbReference type="GO" id="GO:0005829">
    <property type="term" value="C:cytosol"/>
    <property type="evidence" value="ECO:0007669"/>
    <property type="project" value="TreeGrafter"/>
</dbReference>
<dbReference type="FunFam" id="3.30.1330.10:FF:000001">
    <property type="entry name" value="Phosphoribosylformylglycinamidine cyclo-ligase"/>
    <property type="match status" value="1"/>
</dbReference>
<dbReference type="UniPathway" id="UPA00074">
    <property type="reaction ID" value="UER00129"/>
</dbReference>
<dbReference type="Gene3D" id="3.30.1330.10">
    <property type="entry name" value="PurM-like, N-terminal domain"/>
    <property type="match status" value="1"/>
</dbReference>
<dbReference type="GO" id="GO:0006189">
    <property type="term" value="P:'de novo' IMP biosynthetic process"/>
    <property type="evidence" value="ECO:0007669"/>
    <property type="project" value="UniProtKB-UniRule"/>
</dbReference>
<evidence type="ECO:0000256" key="5">
    <source>
        <dbReference type="ARBA" id="ARBA00020367"/>
    </source>
</evidence>
<evidence type="ECO:0000256" key="12">
    <source>
        <dbReference type="ARBA" id="ARBA00032931"/>
    </source>
</evidence>
<protein>
    <recommendedName>
        <fullName evidence="5 15">Phosphoribosylformylglycinamidine cyclo-ligase</fullName>
        <ecNumber evidence="4 15">6.3.3.1</ecNumber>
    </recommendedName>
    <alternativeName>
        <fullName evidence="12 15">AIR synthase</fullName>
    </alternativeName>
    <alternativeName>
        <fullName evidence="13 15">AIRS</fullName>
    </alternativeName>
    <alternativeName>
        <fullName evidence="11 15">Phosphoribosyl-aminoimidazole synthetase</fullName>
    </alternativeName>
</protein>
<evidence type="ECO:0000256" key="9">
    <source>
        <dbReference type="ARBA" id="ARBA00022755"/>
    </source>
</evidence>
<dbReference type="PANTHER" id="PTHR10520:SF12">
    <property type="entry name" value="TRIFUNCTIONAL PURINE BIOSYNTHETIC PROTEIN ADENOSINE-3"/>
    <property type="match status" value="1"/>
</dbReference>
<dbReference type="SUPFAM" id="SSF55326">
    <property type="entry name" value="PurM N-terminal domain-like"/>
    <property type="match status" value="1"/>
</dbReference>
<dbReference type="HAMAP" id="MF_00741">
    <property type="entry name" value="AIRS"/>
    <property type="match status" value="1"/>
</dbReference>
<comment type="similarity">
    <text evidence="3 15">Belongs to the AIR synthase family.</text>
</comment>
<dbReference type="InterPro" id="IPR016188">
    <property type="entry name" value="PurM-like_N"/>
</dbReference>
<dbReference type="Pfam" id="PF02769">
    <property type="entry name" value="AIRS_C"/>
    <property type="match status" value="1"/>
</dbReference>
<comment type="catalytic activity">
    <reaction evidence="14 15">
        <text>2-formamido-N(1)-(5-O-phospho-beta-D-ribosyl)acetamidine + ATP = 5-amino-1-(5-phospho-beta-D-ribosyl)imidazole + ADP + phosphate + H(+)</text>
        <dbReference type="Rhea" id="RHEA:23032"/>
        <dbReference type="ChEBI" id="CHEBI:15378"/>
        <dbReference type="ChEBI" id="CHEBI:30616"/>
        <dbReference type="ChEBI" id="CHEBI:43474"/>
        <dbReference type="ChEBI" id="CHEBI:137981"/>
        <dbReference type="ChEBI" id="CHEBI:147287"/>
        <dbReference type="ChEBI" id="CHEBI:456216"/>
        <dbReference type="EC" id="6.3.3.1"/>
    </reaction>
</comment>
<dbReference type="GO" id="GO:0004641">
    <property type="term" value="F:phosphoribosylformylglycinamidine cyclo-ligase activity"/>
    <property type="evidence" value="ECO:0007669"/>
    <property type="project" value="UniProtKB-UniRule"/>
</dbReference>
<dbReference type="InterPro" id="IPR004733">
    <property type="entry name" value="PurM_cligase"/>
</dbReference>
<evidence type="ECO:0000259" key="17">
    <source>
        <dbReference type="Pfam" id="PF02769"/>
    </source>
</evidence>
<dbReference type="FunFam" id="3.90.650.10:FF:000011">
    <property type="entry name" value="Phosphoribosylformylglycinamidine cyclo-ligase"/>
    <property type="match status" value="1"/>
</dbReference>
<comment type="caution">
    <text evidence="18">The sequence shown here is derived from an EMBL/GenBank/DDBJ whole genome shotgun (WGS) entry which is preliminary data.</text>
</comment>
<evidence type="ECO:0000256" key="4">
    <source>
        <dbReference type="ARBA" id="ARBA00013047"/>
    </source>
</evidence>
<dbReference type="AlphaFoldDB" id="A0A7Z0TCB4"/>
<accession>A0A7Z0TCB4</accession>
<evidence type="ECO:0000256" key="10">
    <source>
        <dbReference type="ARBA" id="ARBA00022840"/>
    </source>
</evidence>
<feature type="domain" description="PurM-like N-terminal" evidence="16">
    <location>
        <begin position="52"/>
        <end position="158"/>
    </location>
</feature>
<evidence type="ECO:0000256" key="2">
    <source>
        <dbReference type="ARBA" id="ARBA00004686"/>
    </source>
</evidence>
<dbReference type="EC" id="6.3.3.1" evidence="4 15"/>
<keyword evidence="9 15" id="KW-0658">Purine biosynthesis</keyword>
<dbReference type="PANTHER" id="PTHR10520">
    <property type="entry name" value="TRIFUNCTIONAL PURINE BIOSYNTHETIC PROTEIN ADENOSINE-3-RELATED"/>
    <property type="match status" value="1"/>
</dbReference>
<evidence type="ECO:0000313" key="19">
    <source>
        <dbReference type="Proteomes" id="UP000526184"/>
    </source>
</evidence>
<sequence length="332" mass="35901">MSTYKESGVDKEEGYKAVTLMKEKVAKTHNSSVLNNLGSFGAMYELGKYENPVLVSGTDGVGTKLEIALKQKKYDTVGIDAVAMCVNDILCHGAKPLFFLDYLACGKLSAEVAAELVSGVAQGCFDSGAALIGGETAEMPGFYKPGDYDIAGFCVGVVEKDKIINGSKVKPGDVIIGLASSGFHSNGYSLIRKIFSDYNEVVLGKKVDEILLTPTRIYVKNILKILEKFNVNGMAHITGGGLIENLPRAMAKDMSPVVFKDKVVVPEIFRELQRRGNVSDEEMFGTFNMGVGFTLIVNKEDVENILAELETLGEKAFVIGHIEKGDNTLCLK</sequence>
<reference evidence="18 19" key="1">
    <citation type="submission" date="2020-05" db="EMBL/GenBank/DDBJ databases">
        <title>Streptobacillus felis strain LHL191014123.</title>
        <authorList>
            <person name="Fawzy A."/>
            <person name="Rau J."/>
            <person name="Risse K."/>
            <person name="Schauerte N."/>
            <person name="Geiger C."/>
            <person name="Blom J."/>
            <person name="Imirzalioglu C."/>
            <person name="Falgenhauer J."/>
            <person name="Bach A."/>
            <person name="Herden C."/>
            <person name="Eisenberg T."/>
        </authorList>
    </citation>
    <scope>NUCLEOTIDE SEQUENCE [LARGE SCALE GENOMIC DNA]</scope>
    <source>
        <strain evidence="18 19">LHL191014123</strain>
    </source>
</reference>
<gene>
    <name evidence="15" type="primary">purM</name>
    <name evidence="18" type="ORF">HP397_05390</name>
</gene>
<keyword evidence="8 15" id="KW-0547">Nucleotide-binding</keyword>
<dbReference type="InterPro" id="IPR036676">
    <property type="entry name" value="PurM-like_C_sf"/>
</dbReference>
<evidence type="ECO:0000256" key="15">
    <source>
        <dbReference type="HAMAP-Rule" id="MF_00741"/>
    </source>
</evidence>
<evidence type="ECO:0000256" key="14">
    <source>
        <dbReference type="ARBA" id="ARBA00049057"/>
    </source>
</evidence>
<feature type="domain" description="PurM-like C-terminal" evidence="17">
    <location>
        <begin position="170"/>
        <end position="326"/>
    </location>
</feature>
<dbReference type="RefSeq" id="WP_180136265.1">
    <property type="nucleotide sequence ID" value="NZ_JABMKT010000027.1"/>
</dbReference>
<evidence type="ECO:0000256" key="1">
    <source>
        <dbReference type="ARBA" id="ARBA00004496"/>
    </source>
</evidence>